<gene>
    <name evidence="2" type="ORF">JKP34_13130</name>
</gene>
<sequence>MATVTIYVSKQADGKGLHFSDSEGHSGDNTISTKVKPGDTVIWKIAPNGGIDSITSITEKSMTENKNLFSSLPAPENPKDPKSDWSGVISETATGKEVYTVGYTIGNETYLHDPESNDPEPEPNDPDLEVDPDGN</sequence>
<reference evidence="2" key="1">
    <citation type="submission" date="2021-01" db="EMBL/GenBank/DDBJ databases">
        <title>Marivirga sp. nov., isolated from intertidal surface sediments.</title>
        <authorList>
            <person name="Zhang M."/>
        </authorList>
    </citation>
    <scope>NUCLEOTIDE SEQUENCE</scope>
    <source>
        <strain evidence="2">SM1354</strain>
    </source>
</reference>
<comment type="caution">
    <text evidence="2">The sequence shown here is derived from an EMBL/GenBank/DDBJ whole genome shotgun (WGS) entry which is preliminary data.</text>
</comment>
<dbReference type="RefSeq" id="WP_201922256.1">
    <property type="nucleotide sequence ID" value="NZ_JAERQG010000003.1"/>
</dbReference>
<feature type="region of interest" description="Disordered" evidence="1">
    <location>
        <begin position="68"/>
        <end position="88"/>
    </location>
</feature>
<dbReference type="Proteomes" id="UP000642920">
    <property type="component" value="Unassembled WGS sequence"/>
</dbReference>
<proteinExistence type="predicted"/>
<name>A0A937DKM7_9BACT</name>
<organism evidence="2 3">
    <name type="scientific">Marivirga atlantica</name>
    <dbReference type="NCBI Taxonomy" id="1548457"/>
    <lineage>
        <taxon>Bacteria</taxon>
        <taxon>Pseudomonadati</taxon>
        <taxon>Bacteroidota</taxon>
        <taxon>Cytophagia</taxon>
        <taxon>Cytophagales</taxon>
        <taxon>Marivirgaceae</taxon>
        <taxon>Marivirga</taxon>
    </lineage>
</organism>
<dbReference type="EMBL" id="JAERQG010000003">
    <property type="protein sequence ID" value="MBL0766204.1"/>
    <property type="molecule type" value="Genomic_DNA"/>
</dbReference>
<protein>
    <submittedName>
        <fullName evidence="2">Uncharacterized protein</fullName>
    </submittedName>
</protein>
<evidence type="ECO:0000256" key="1">
    <source>
        <dbReference type="SAM" id="MobiDB-lite"/>
    </source>
</evidence>
<dbReference type="AlphaFoldDB" id="A0A937DKM7"/>
<accession>A0A937DKM7</accession>
<feature type="region of interest" description="Disordered" evidence="1">
    <location>
        <begin position="105"/>
        <end position="135"/>
    </location>
</feature>
<evidence type="ECO:0000313" key="3">
    <source>
        <dbReference type="Proteomes" id="UP000642920"/>
    </source>
</evidence>
<keyword evidence="3" id="KW-1185">Reference proteome</keyword>
<feature type="compositionally biased region" description="Acidic residues" evidence="1">
    <location>
        <begin position="116"/>
        <end position="135"/>
    </location>
</feature>
<evidence type="ECO:0000313" key="2">
    <source>
        <dbReference type="EMBL" id="MBL0766204.1"/>
    </source>
</evidence>